<comment type="caution">
    <text evidence="2">The sequence shown here is derived from an EMBL/GenBank/DDBJ whole genome shotgun (WGS) entry which is preliminary data.</text>
</comment>
<reference evidence="2 3" key="1">
    <citation type="submission" date="2022-07" db="EMBL/GenBank/DDBJ databases">
        <title>Methylomonas rivi sp. nov., Methylomonas rosea sp. nov., Methylomonas aureus sp. nov. and Methylomonas subterranea sp. nov., four novel methanotrophs isolated from a freshwater creek and the deep terrestrial subsurface.</title>
        <authorList>
            <person name="Abin C."/>
            <person name="Sankaranarayanan K."/>
            <person name="Garner C."/>
            <person name="Sindelar R."/>
            <person name="Kotary K."/>
            <person name="Garner R."/>
            <person name="Barclay S."/>
            <person name="Lawson P."/>
            <person name="Krumholz L."/>
        </authorList>
    </citation>
    <scope>NUCLEOTIDE SEQUENCE [LARGE SCALE GENOMIC DNA]</scope>
    <source>
        <strain evidence="2 3">SURF-1</strain>
    </source>
</reference>
<dbReference type="PROSITE" id="PS50851">
    <property type="entry name" value="CHEW"/>
    <property type="match status" value="1"/>
</dbReference>
<dbReference type="Proteomes" id="UP001524569">
    <property type="component" value="Unassembled WGS sequence"/>
</dbReference>
<dbReference type="InterPro" id="IPR036061">
    <property type="entry name" value="CheW-like_dom_sf"/>
</dbReference>
<dbReference type="InterPro" id="IPR002545">
    <property type="entry name" value="CheW-lke_dom"/>
</dbReference>
<proteinExistence type="predicted"/>
<evidence type="ECO:0000313" key="3">
    <source>
        <dbReference type="Proteomes" id="UP001524569"/>
    </source>
</evidence>
<gene>
    <name evidence="2" type="ORF">NP603_17265</name>
</gene>
<protein>
    <submittedName>
        <fullName evidence="2">Chemotaxis protein CheW</fullName>
    </submittedName>
</protein>
<dbReference type="Pfam" id="PF01584">
    <property type="entry name" value="CheW"/>
    <property type="match status" value="1"/>
</dbReference>
<dbReference type="SUPFAM" id="SSF50341">
    <property type="entry name" value="CheW-like"/>
    <property type="match status" value="1"/>
</dbReference>
<organism evidence="2 3">
    <name type="scientific">Methylomonas aurea</name>
    <dbReference type="NCBI Taxonomy" id="2952224"/>
    <lineage>
        <taxon>Bacteria</taxon>
        <taxon>Pseudomonadati</taxon>
        <taxon>Pseudomonadota</taxon>
        <taxon>Gammaproteobacteria</taxon>
        <taxon>Methylococcales</taxon>
        <taxon>Methylococcaceae</taxon>
        <taxon>Methylomonas</taxon>
    </lineage>
</organism>
<sequence length="246" mass="27216">MKQKSPPGIVKQQLALDAYLQTLLDDVPEADASVEAEASPPVKASPVTSVARQPARIFVEALPPAALIAEPKVAKPQTVSPVTALAAVENPAKLQALSVMPEWSQYEFQALFFKVDQLILATPLVELSRTIKMDRKPSQIPGQPSWFLGLVDEHDCRIGVLDTNQLIFGKSRARVRNLEDSPASRILITQDKRWGLICDEILSIGKIKPDGVRWRTARQKKPWLIGTVIDELTAIVDVKQLVPHRK</sequence>
<keyword evidence="3" id="KW-1185">Reference proteome</keyword>
<evidence type="ECO:0000313" key="2">
    <source>
        <dbReference type="EMBL" id="MCQ8182877.1"/>
    </source>
</evidence>
<dbReference type="RefSeq" id="WP_256612138.1">
    <property type="nucleotide sequence ID" value="NZ_JANIBM010000030.1"/>
</dbReference>
<dbReference type="SMART" id="SM00260">
    <property type="entry name" value="CheW"/>
    <property type="match status" value="1"/>
</dbReference>
<accession>A0ABT1UL97</accession>
<feature type="domain" description="CheW-like" evidence="1">
    <location>
        <begin position="107"/>
        <end position="246"/>
    </location>
</feature>
<dbReference type="EMBL" id="JANIBM010000030">
    <property type="protein sequence ID" value="MCQ8182877.1"/>
    <property type="molecule type" value="Genomic_DNA"/>
</dbReference>
<name>A0ABT1UL97_9GAMM</name>
<evidence type="ECO:0000259" key="1">
    <source>
        <dbReference type="PROSITE" id="PS50851"/>
    </source>
</evidence>